<feature type="compositionally biased region" description="Polar residues" evidence="1">
    <location>
        <begin position="45"/>
        <end position="57"/>
    </location>
</feature>
<protein>
    <recommendedName>
        <fullName evidence="4">Tubby C-terminal domain-containing protein</fullName>
    </recommendedName>
</protein>
<gene>
    <name evidence="2" type="ORF">TRFO_11083</name>
</gene>
<accession>A0A1J4J5D4</accession>
<evidence type="ECO:0008006" key="4">
    <source>
        <dbReference type="Google" id="ProtNLM"/>
    </source>
</evidence>
<organism evidence="2 3">
    <name type="scientific">Tritrichomonas foetus</name>
    <dbReference type="NCBI Taxonomy" id="1144522"/>
    <lineage>
        <taxon>Eukaryota</taxon>
        <taxon>Metamonada</taxon>
        <taxon>Parabasalia</taxon>
        <taxon>Tritrichomonadida</taxon>
        <taxon>Tritrichomonadidae</taxon>
        <taxon>Tritrichomonas</taxon>
    </lineage>
</organism>
<comment type="caution">
    <text evidence="2">The sequence shown here is derived from an EMBL/GenBank/DDBJ whole genome shotgun (WGS) entry which is preliminary data.</text>
</comment>
<reference evidence="2" key="1">
    <citation type="submission" date="2016-10" db="EMBL/GenBank/DDBJ databases">
        <authorList>
            <person name="Benchimol M."/>
            <person name="Almeida L.G."/>
            <person name="Vasconcelos A.T."/>
            <person name="Perreira-Neves A."/>
            <person name="Rosa I.A."/>
            <person name="Tasca T."/>
            <person name="Bogo M.R."/>
            <person name="de Souza W."/>
        </authorList>
    </citation>
    <scope>NUCLEOTIDE SEQUENCE [LARGE SCALE GENOMIC DNA]</scope>
    <source>
        <strain evidence="2">K</strain>
    </source>
</reference>
<dbReference type="RefSeq" id="XP_068347607.1">
    <property type="nucleotide sequence ID" value="XM_068495830.1"/>
</dbReference>
<name>A0A1J4J5D4_9EUKA</name>
<evidence type="ECO:0000313" key="2">
    <source>
        <dbReference type="EMBL" id="OHS94470.1"/>
    </source>
</evidence>
<keyword evidence="3" id="KW-1185">Reference proteome</keyword>
<dbReference type="GeneID" id="94830534"/>
<dbReference type="OrthoDB" id="10662459at2759"/>
<feature type="region of interest" description="Disordered" evidence="1">
    <location>
        <begin position="1"/>
        <end position="174"/>
    </location>
</feature>
<evidence type="ECO:0000313" key="3">
    <source>
        <dbReference type="Proteomes" id="UP000179807"/>
    </source>
</evidence>
<evidence type="ECO:0000256" key="1">
    <source>
        <dbReference type="SAM" id="MobiDB-lite"/>
    </source>
</evidence>
<feature type="compositionally biased region" description="Low complexity" evidence="1">
    <location>
        <begin position="68"/>
        <end position="79"/>
    </location>
</feature>
<dbReference type="AlphaFoldDB" id="A0A1J4J5D4"/>
<dbReference type="Proteomes" id="UP000179807">
    <property type="component" value="Unassembled WGS sequence"/>
</dbReference>
<proteinExistence type="predicted"/>
<sequence>MKRKTGANLFTIEFSSSSDYDSYKEEEEEEKKPPPPPPVKKHRQITPTRVTKRQVTLTPAVAGLIELSESSSNSESTSNFDDVDFNPTRTTASPHQPTSKDIFTIGDSESSSLINQSAENSPKKSDVDPNHKNTKNKHESSPKQNFKHEAISNEDINPENEKTKNDKNVNGLNEGQINLTNKPKIDYSVIQKPKALPIPIRTDTWPTYLITRESKMHLNGKRIFFSFFDGNKQIYAAKCKSKNAESVFIMKGKQVHLGETADAIILVGNEGSDFSLRKSSNSGDEIITVRIVPPKTPADTARKMAVTFFMPKDGTPARITSKNPGLNPDGKVEHDFEGHFAVSSMKNAVLVAKANGPNLVLIRKTGPDAIEIDVRFEHEDLWIFAIGIASFLSRVK</sequence>
<dbReference type="EMBL" id="MLAK01001315">
    <property type="protein sequence ID" value="OHS94470.1"/>
    <property type="molecule type" value="Genomic_DNA"/>
</dbReference>
<feature type="compositionally biased region" description="Basic and acidic residues" evidence="1">
    <location>
        <begin position="121"/>
        <end position="151"/>
    </location>
</feature>
<feature type="compositionally biased region" description="Polar residues" evidence="1">
    <location>
        <begin position="87"/>
        <end position="120"/>
    </location>
</feature>
<dbReference type="VEuPathDB" id="TrichDB:TRFO_11083"/>